<reference evidence="2 3" key="1">
    <citation type="submission" date="2016-05" db="EMBL/GenBank/DDBJ databases">
        <title>Comparative analysis of secretome profiles of manganese(II)-oxidizing ascomycete fungi.</title>
        <authorList>
            <consortium name="DOE Joint Genome Institute"/>
            <person name="Zeiner C.A."/>
            <person name="Purvine S.O."/>
            <person name="Zink E.M."/>
            <person name="Wu S."/>
            <person name="Pasa-Tolic L."/>
            <person name="Chaput D.L."/>
            <person name="Haridas S."/>
            <person name="Grigoriev I.V."/>
            <person name="Santelli C.M."/>
            <person name="Hansel C.M."/>
        </authorList>
    </citation>
    <scope>NUCLEOTIDE SEQUENCE [LARGE SCALE GENOMIC DNA]</scope>
    <source>
        <strain evidence="2 3">AP3s5-JAC2a</strain>
    </source>
</reference>
<dbReference type="RefSeq" id="XP_018040024.1">
    <property type="nucleotide sequence ID" value="XM_018186305.1"/>
</dbReference>
<dbReference type="AlphaFoldDB" id="A0A177CSC6"/>
<feature type="region of interest" description="Disordered" evidence="1">
    <location>
        <begin position="76"/>
        <end position="100"/>
    </location>
</feature>
<dbReference type="InParanoid" id="A0A177CSC6"/>
<dbReference type="Proteomes" id="UP000077069">
    <property type="component" value="Unassembled WGS sequence"/>
</dbReference>
<sequence>MPRPAVTAAAFASSETHQQPAPTISARLSRNTPELPTNFLLPIAYCAARPICVQPPPATASPLLCAASPQGCSRYATHPTKSSLSSRSDNHAARSLYPVR</sequence>
<dbReference type="EMBL" id="KV441549">
    <property type="protein sequence ID" value="OAG09659.1"/>
    <property type="molecule type" value="Genomic_DNA"/>
</dbReference>
<gene>
    <name evidence="2" type="ORF">CC84DRAFT_446600</name>
</gene>
<evidence type="ECO:0000256" key="1">
    <source>
        <dbReference type="SAM" id="MobiDB-lite"/>
    </source>
</evidence>
<keyword evidence="3" id="KW-1185">Reference proteome</keyword>
<name>A0A177CSC6_9PLEO</name>
<dbReference type="OrthoDB" id="10600924at2759"/>
<feature type="region of interest" description="Disordered" evidence="1">
    <location>
        <begin position="1"/>
        <end position="29"/>
    </location>
</feature>
<evidence type="ECO:0000313" key="3">
    <source>
        <dbReference type="Proteomes" id="UP000077069"/>
    </source>
</evidence>
<feature type="compositionally biased region" description="Polar residues" evidence="1">
    <location>
        <begin position="13"/>
        <end position="29"/>
    </location>
</feature>
<proteinExistence type="predicted"/>
<dbReference type="GeneID" id="28769791"/>
<accession>A0A177CSC6</accession>
<protein>
    <submittedName>
        <fullName evidence="2">Uncharacterized protein</fullName>
    </submittedName>
</protein>
<evidence type="ECO:0000313" key="2">
    <source>
        <dbReference type="EMBL" id="OAG09659.1"/>
    </source>
</evidence>
<organism evidence="2 3">
    <name type="scientific">Paraphaeosphaeria sporulosa</name>
    <dbReference type="NCBI Taxonomy" id="1460663"/>
    <lineage>
        <taxon>Eukaryota</taxon>
        <taxon>Fungi</taxon>
        <taxon>Dikarya</taxon>
        <taxon>Ascomycota</taxon>
        <taxon>Pezizomycotina</taxon>
        <taxon>Dothideomycetes</taxon>
        <taxon>Pleosporomycetidae</taxon>
        <taxon>Pleosporales</taxon>
        <taxon>Massarineae</taxon>
        <taxon>Didymosphaeriaceae</taxon>
        <taxon>Paraphaeosphaeria</taxon>
    </lineage>
</organism>